<reference evidence="3" key="2">
    <citation type="submission" date="2021-02" db="EMBL/GenBank/DDBJ databases">
        <authorList>
            <person name="Kimball J.A."/>
            <person name="Haas M.W."/>
            <person name="Macchietto M."/>
            <person name="Kono T."/>
            <person name="Duquette J."/>
            <person name="Shao M."/>
        </authorList>
    </citation>
    <scope>NUCLEOTIDE SEQUENCE</scope>
    <source>
        <tissue evidence="3">Fresh leaf tissue</tissue>
    </source>
</reference>
<feature type="domain" description="WRKY" evidence="2">
    <location>
        <begin position="155"/>
        <end position="219"/>
    </location>
</feature>
<feature type="region of interest" description="Disordered" evidence="1">
    <location>
        <begin position="100"/>
        <end position="148"/>
    </location>
</feature>
<protein>
    <recommendedName>
        <fullName evidence="2">WRKY domain-containing protein</fullName>
    </recommendedName>
</protein>
<evidence type="ECO:0000313" key="3">
    <source>
        <dbReference type="EMBL" id="KAG8067556.1"/>
    </source>
</evidence>
<dbReference type="GO" id="GO:0003700">
    <property type="term" value="F:DNA-binding transcription factor activity"/>
    <property type="evidence" value="ECO:0007669"/>
    <property type="project" value="InterPro"/>
</dbReference>
<sequence>MKNRSFSYPAQSSSPCCATDGKRILLPCDHRPAIEEIVKEQSLVTQLRAVVLPALETKADERAELVAQLFGSILDCSRRVICALKSHCVGELIMPEADVGSKRRVKRTKNDDDVDDKNHKMKGEDDDAKGKTHEQKRSRRHTNSESHVTLVPHYDGHQWRKYGQKNINNSNHQRSYYRCTYKLEQNCKATKTVQQLDSSAGETMMYTVVYYGQHTCKSNNTASHDSLLHVVETSSSTPQSNLSTTTCSDPGDYGQTLGKNMHTPEPAGICSDDLGSHHTGLETDHQLDSTLGFASEDMRELLDMFDLEIWEDDDMMQL</sequence>
<dbReference type="Pfam" id="PF03106">
    <property type="entry name" value="WRKY"/>
    <property type="match status" value="1"/>
</dbReference>
<dbReference type="InterPro" id="IPR003657">
    <property type="entry name" value="WRKY_dom"/>
</dbReference>
<gene>
    <name evidence="3" type="ORF">GUJ93_ZPchr0005g15334</name>
</gene>
<name>A0A8J5S3K7_ZIZPA</name>
<dbReference type="PANTHER" id="PTHR31282">
    <property type="entry name" value="WRKY TRANSCRIPTION FACTOR 21-RELATED"/>
    <property type="match status" value="1"/>
</dbReference>
<evidence type="ECO:0000259" key="2">
    <source>
        <dbReference type="PROSITE" id="PS50811"/>
    </source>
</evidence>
<dbReference type="EMBL" id="JAAALK010000284">
    <property type="protein sequence ID" value="KAG8067556.1"/>
    <property type="molecule type" value="Genomic_DNA"/>
</dbReference>
<reference evidence="3" key="1">
    <citation type="journal article" date="2021" name="bioRxiv">
        <title>Whole Genome Assembly and Annotation of Northern Wild Rice, Zizania palustris L., Supports a Whole Genome Duplication in the Zizania Genus.</title>
        <authorList>
            <person name="Haas M."/>
            <person name="Kono T."/>
            <person name="Macchietto M."/>
            <person name="Millas R."/>
            <person name="McGilp L."/>
            <person name="Shao M."/>
            <person name="Duquette J."/>
            <person name="Hirsch C.N."/>
            <person name="Kimball J."/>
        </authorList>
    </citation>
    <scope>NUCLEOTIDE SEQUENCE</scope>
    <source>
        <tissue evidence="3">Fresh leaf tissue</tissue>
    </source>
</reference>
<feature type="compositionally biased region" description="Basic and acidic residues" evidence="1">
    <location>
        <begin position="108"/>
        <end position="135"/>
    </location>
</feature>
<accession>A0A8J5S3K7</accession>
<dbReference type="OrthoDB" id="2021064at2759"/>
<dbReference type="Proteomes" id="UP000729402">
    <property type="component" value="Unassembled WGS sequence"/>
</dbReference>
<dbReference type="InterPro" id="IPR044810">
    <property type="entry name" value="WRKY_plant"/>
</dbReference>
<dbReference type="GO" id="GO:0043565">
    <property type="term" value="F:sequence-specific DNA binding"/>
    <property type="evidence" value="ECO:0007669"/>
    <property type="project" value="InterPro"/>
</dbReference>
<dbReference type="PROSITE" id="PS50811">
    <property type="entry name" value="WRKY"/>
    <property type="match status" value="1"/>
</dbReference>
<proteinExistence type="predicted"/>
<organism evidence="3 4">
    <name type="scientific">Zizania palustris</name>
    <name type="common">Northern wild rice</name>
    <dbReference type="NCBI Taxonomy" id="103762"/>
    <lineage>
        <taxon>Eukaryota</taxon>
        <taxon>Viridiplantae</taxon>
        <taxon>Streptophyta</taxon>
        <taxon>Embryophyta</taxon>
        <taxon>Tracheophyta</taxon>
        <taxon>Spermatophyta</taxon>
        <taxon>Magnoliopsida</taxon>
        <taxon>Liliopsida</taxon>
        <taxon>Poales</taxon>
        <taxon>Poaceae</taxon>
        <taxon>BOP clade</taxon>
        <taxon>Oryzoideae</taxon>
        <taxon>Oryzeae</taxon>
        <taxon>Zizaniinae</taxon>
        <taxon>Zizania</taxon>
    </lineage>
</organism>
<evidence type="ECO:0000256" key="1">
    <source>
        <dbReference type="SAM" id="MobiDB-lite"/>
    </source>
</evidence>
<keyword evidence="4" id="KW-1185">Reference proteome</keyword>
<dbReference type="AlphaFoldDB" id="A0A8J5S3K7"/>
<dbReference type="SMART" id="SM00774">
    <property type="entry name" value="WRKY"/>
    <property type="match status" value="1"/>
</dbReference>
<evidence type="ECO:0000313" key="4">
    <source>
        <dbReference type="Proteomes" id="UP000729402"/>
    </source>
</evidence>
<comment type="caution">
    <text evidence="3">The sequence shown here is derived from an EMBL/GenBank/DDBJ whole genome shotgun (WGS) entry which is preliminary data.</text>
</comment>